<comment type="caution">
    <text evidence="1">The sequence shown here is derived from an EMBL/GenBank/DDBJ whole genome shotgun (WGS) entry which is preliminary data.</text>
</comment>
<organism evidence="1 2">
    <name type="scientific">Rhodonia placenta</name>
    <dbReference type="NCBI Taxonomy" id="104341"/>
    <lineage>
        <taxon>Eukaryota</taxon>
        <taxon>Fungi</taxon>
        <taxon>Dikarya</taxon>
        <taxon>Basidiomycota</taxon>
        <taxon>Agaricomycotina</taxon>
        <taxon>Agaricomycetes</taxon>
        <taxon>Polyporales</taxon>
        <taxon>Adustoporiaceae</taxon>
        <taxon>Rhodonia</taxon>
    </lineage>
</organism>
<dbReference type="EMBL" id="JADOXO010001708">
    <property type="protein sequence ID" value="KAF9794351.1"/>
    <property type="molecule type" value="Genomic_DNA"/>
</dbReference>
<accession>A0A8H7NQT2</accession>
<reference evidence="1" key="2">
    <citation type="journal article" name="Front. Microbiol.">
        <title>Degradative Capacity of Two Strains of Rhodonia placenta: From Phenotype to Genotype.</title>
        <authorList>
            <person name="Kolle M."/>
            <person name="Horta M.A.C."/>
            <person name="Nowrousian M."/>
            <person name="Ohm R.A."/>
            <person name="Benz J.P."/>
            <person name="Pilgard A."/>
        </authorList>
    </citation>
    <scope>NUCLEOTIDE SEQUENCE</scope>
    <source>
        <strain evidence="1">FPRL280</strain>
    </source>
</reference>
<evidence type="ECO:0000313" key="2">
    <source>
        <dbReference type="Proteomes" id="UP000639403"/>
    </source>
</evidence>
<sequence>MGTGAQCCQCAGPHSRFPPEESECPAPPQCCYLWRSQLPANAFTTD</sequence>
<proteinExistence type="predicted"/>
<gene>
    <name evidence="1" type="ORF">IEO21_11205</name>
</gene>
<protein>
    <submittedName>
        <fullName evidence="1">Uncharacterized protein</fullName>
    </submittedName>
</protein>
<dbReference type="Proteomes" id="UP000639403">
    <property type="component" value="Unassembled WGS sequence"/>
</dbReference>
<name>A0A8H7NQT2_9APHY</name>
<reference evidence="1" key="1">
    <citation type="submission" date="2020-11" db="EMBL/GenBank/DDBJ databases">
        <authorList>
            <person name="Koelle M."/>
            <person name="Horta M.A.C."/>
            <person name="Nowrousian M."/>
            <person name="Ohm R.A."/>
            <person name="Benz P."/>
            <person name="Pilgard A."/>
        </authorList>
    </citation>
    <scope>NUCLEOTIDE SEQUENCE</scope>
    <source>
        <strain evidence="1">FPRL280</strain>
    </source>
</reference>
<evidence type="ECO:0000313" key="1">
    <source>
        <dbReference type="EMBL" id="KAF9794351.1"/>
    </source>
</evidence>
<dbReference type="AlphaFoldDB" id="A0A8H7NQT2"/>